<evidence type="ECO:0000313" key="1">
    <source>
        <dbReference type="EMBL" id="KAJ1878021.1"/>
    </source>
</evidence>
<comment type="caution">
    <text evidence="1">The sequence shown here is derived from an EMBL/GenBank/DDBJ whole genome shotgun (WGS) entry which is preliminary data.</text>
</comment>
<protein>
    <submittedName>
        <fullName evidence="1">Uncharacterized protein</fullName>
    </submittedName>
</protein>
<name>A0ACC1I091_9FUNG</name>
<reference evidence="1" key="1">
    <citation type="submission" date="2022-07" db="EMBL/GenBank/DDBJ databases">
        <title>Phylogenomic reconstructions and comparative analyses of Kickxellomycotina fungi.</title>
        <authorList>
            <person name="Reynolds N.K."/>
            <person name="Stajich J.E."/>
            <person name="Barry K."/>
            <person name="Grigoriev I.V."/>
            <person name="Crous P."/>
            <person name="Smith M.E."/>
        </authorList>
    </citation>
    <scope>NUCLEOTIDE SEQUENCE</scope>
    <source>
        <strain evidence="1">Benny 63K</strain>
    </source>
</reference>
<dbReference type="EMBL" id="JANBPG010004026">
    <property type="protein sequence ID" value="KAJ1878021.1"/>
    <property type="molecule type" value="Genomic_DNA"/>
</dbReference>
<accession>A0ACC1I091</accession>
<feature type="non-terminal residue" evidence="1">
    <location>
        <position position="1"/>
    </location>
</feature>
<evidence type="ECO:0000313" key="2">
    <source>
        <dbReference type="Proteomes" id="UP001150581"/>
    </source>
</evidence>
<feature type="non-terminal residue" evidence="1">
    <location>
        <position position="422"/>
    </location>
</feature>
<sequence length="422" mass="48387">STTRRSCRRSCATCWPRATRVFWRAPVRSGCWRTCSWPRAGRRASSPSRGCCCAACCGLRRRQRGPKQRLCLRWWLRTRTRCRPTRGCRRWRRTPRRPRPQTWRAPECPRLRWRCWPTARRARGCQPPTPHAFGARWPCASLRSAAGAMRWAWRWCALWRRPWAPMRAAAWRAALAAALRRQRARRTCARWPARCLRCWRLAASAMAICAPCAMRWLRASLRCGRARWTTARCCTPPRWPLPRARQARRRRCCRWLRASAWCAASWPRRARRRLPTAWRCSTACGRLRRSRPAPARASCSGGCLPATRGCGATRAHGRSAPRLCCGRAALGACGCWRGSRTSWPRAVRRPSARRSSGRQGRRWPCACAACAWRWARASAPRTSPTAPRSSWPTPLCRPPRTPPPCVPCAAAPTGRLVWGRRS</sequence>
<dbReference type="Proteomes" id="UP001150581">
    <property type="component" value="Unassembled WGS sequence"/>
</dbReference>
<proteinExistence type="predicted"/>
<organism evidence="1 2">
    <name type="scientific">Kickxella alabastrina</name>
    <dbReference type="NCBI Taxonomy" id="61397"/>
    <lineage>
        <taxon>Eukaryota</taxon>
        <taxon>Fungi</taxon>
        <taxon>Fungi incertae sedis</taxon>
        <taxon>Zoopagomycota</taxon>
        <taxon>Kickxellomycotina</taxon>
        <taxon>Kickxellomycetes</taxon>
        <taxon>Kickxellales</taxon>
        <taxon>Kickxellaceae</taxon>
        <taxon>Kickxella</taxon>
    </lineage>
</organism>
<gene>
    <name evidence="1" type="ORF">LPJ66_011975</name>
</gene>
<keyword evidence="2" id="KW-1185">Reference proteome</keyword>